<evidence type="ECO:0000256" key="3">
    <source>
        <dbReference type="ARBA" id="ARBA00022833"/>
    </source>
</evidence>
<dbReference type="Gene3D" id="3.40.1050.10">
    <property type="entry name" value="Carbonic anhydrase"/>
    <property type="match status" value="1"/>
</dbReference>
<dbReference type="PANTHER" id="PTHR43175">
    <property type="entry name" value="CARBONIC ANHYDRASE"/>
    <property type="match status" value="1"/>
</dbReference>
<sequence>MASSHPSDTFEGVPRLSPMHRWLKRRRLDELQSPTDRVFEPPASPLTGEKMASENVKNVQTRNEKYASSFSQGSLAGAPAKKYAIVTCMDARLDPAAAFGIELGDAHVIRNAGGNAQDALRSLIISQNMLGTREVMLIKHTKCGMLTFENPDARKLVCEACGNDAVADDYDFQPFKDLDEGVKADVKMIKNCKALVDKSKVSGWVYEVETGKVRQVV</sequence>
<evidence type="ECO:0000313" key="7">
    <source>
        <dbReference type="Proteomes" id="UP000799421"/>
    </source>
</evidence>
<evidence type="ECO:0000256" key="1">
    <source>
        <dbReference type="ARBA" id="ARBA00006217"/>
    </source>
</evidence>
<dbReference type="InterPro" id="IPR036874">
    <property type="entry name" value="Carbonic_anhydrase_sf"/>
</dbReference>
<evidence type="ECO:0000256" key="2">
    <source>
        <dbReference type="ARBA" id="ARBA00022723"/>
    </source>
</evidence>
<feature type="binding site" evidence="4">
    <location>
        <position position="88"/>
    </location>
    <ligand>
        <name>Zn(2+)</name>
        <dbReference type="ChEBI" id="CHEBI:29105"/>
    </ligand>
</feature>
<dbReference type="SUPFAM" id="SSF53056">
    <property type="entry name" value="beta-carbonic anhydrase, cab"/>
    <property type="match status" value="1"/>
</dbReference>
<reference evidence="6" key="1">
    <citation type="journal article" date="2020" name="Stud. Mycol.">
        <title>101 Dothideomycetes genomes: a test case for predicting lifestyles and emergence of pathogens.</title>
        <authorList>
            <person name="Haridas S."/>
            <person name="Albert R."/>
            <person name="Binder M."/>
            <person name="Bloem J."/>
            <person name="Labutti K."/>
            <person name="Salamov A."/>
            <person name="Andreopoulos B."/>
            <person name="Baker S."/>
            <person name="Barry K."/>
            <person name="Bills G."/>
            <person name="Bluhm B."/>
            <person name="Cannon C."/>
            <person name="Castanera R."/>
            <person name="Culley D."/>
            <person name="Daum C."/>
            <person name="Ezra D."/>
            <person name="Gonzalez J."/>
            <person name="Henrissat B."/>
            <person name="Kuo A."/>
            <person name="Liang C."/>
            <person name="Lipzen A."/>
            <person name="Lutzoni F."/>
            <person name="Magnuson J."/>
            <person name="Mondo S."/>
            <person name="Nolan M."/>
            <person name="Ohm R."/>
            <person name="Pangilinan J."/>
            <person name="Park H.-J."/>
            <person name="Ramirez L."/>
            <person name="Alfaro M."/>
            <person name="Sun H."/>
            <person name="Tritt A."/>
            <person name="Yoshinaga Y."/>
            <person name="Zwiers L.-H."/>
            <person name="Turgeon B."/>
            <person name="Goodwin S."/>
            <person name="Spatafora J."/>
            <person name="Crous P."/>
            <person name="Grigoriev I."/>
        </authorList>
    </citation>
    <scope>NUCLEOTIDE SEQUENCE</scope>
    <source>
        <strain evidence="6">CBS 480.64</strain>
    </source>
</reference>
<feature type="binding site" evidence="4">
    <location>
        <position position="140"/>
    </location>
    <ligand>
        <name>Zn(2+)</name>
        <dbReference type="ChEBI" id="CHEBI:29105"/>
    </ligand>
</feature>
<evidence type="ECO:0000256" key="5">
    <source>
        <dbReference type="RuleBase" id="RU003956"/>
    </source>
</evidence>
<comment type="catalytic activity">
    <reaction evidence="5">
        <text>hydrogencarbonate + H(+) = CO2 + H2O</text>
        <dbReference type="Rhea" id="RHEA:10748"/>
        <dbReference type="ChEBI" id="CHEBI:15377"/>
        <dbReference type="ChEBI" id="CHEBI:15378"/>
        <dbReference type="ChEBI" id="CHEBI:16526"/>
        <dbReference type="ChEBI" id="CHEBI:17544"/>
        <dbReference type="EC" id="4.2.1.1"/>
    </reaction>
</comment>
<proteinExistence type="inferred from homology"/>
<evidence type="ECO:0000313" key="6">
    <source>
        <dbReference type="EMBL" id="KAF2862755.1"/>
    </source>
</evidence>
<dbReference type="GO" id="GO:0008270">
    <property type="term" value="F:zinc ion binding"/>
    <property type="evidence" value="ECO:0007669"/>
    <property type="project" value="UniProtKB-UniRule"/>
</dbReference>
<dbReference type="SMART" id="SM00947">
    <property type="entry name" value="Pro_CA"/>
    <property type="match status" value="1"/>
</dbReference>
<dbReference type="CDD" id="cd03379">
    <property type="entry name" value="beta_CA_cladeD"/>
    <property type="match status" value="1"/>
</dbReference>
<dbReference type="EMBL" id="MU005964">
    <property type="protein sequence ID" value="KAF2862755.1"/>
    <property type="molecule type" value="Genomic_DNA"/>
</dbReference>
<protein>
    <recommendedName>
        <fullName evidence="5">Carbonic anhydrase</fullName>
        <ecNumber evidence="5">4.2.1.1</ecNumber>
    </recommendedName>
    <alternativeName>
        <fullName evidence="5">Carbonate dehydratase</fullName>
    </alternativeName>
</protein>
<dbReference type="EC" id="4.2.1.1" evidence="5"/>
<feature type="binding site" evidence="4">
    <location>
        <position position="143"/>
    </location>
    <ligand>
        <name>Zn(2+)</name>
        <dbReference type="ChEBI" id="CHEBI:29105"/>
    </ligand>
</feature>
<dbReference type="GO" id="GO:0004089">
    <property type="term" value="F:carbonate dehydratase activity"/>
    <property type="evidence" value="ECO:0007669"/>
    <property type="project" value="UniProtKB-UniRule"/>
</dbReference>
<dbReference type="InterPro" id="IPR001765">
    <property type="entry name" value="Carbonic_anhydrase"/>
</dbReference>
<accession>A0A6A7C6Z0</accession>
<gene>
    <name evidence="6" type="ORF">K470DRAFT_255667</name>
</gene>
<dbReference type="Pfam" id="PF00484">
    <property type="entry name" value="Pro_CA"/>
    <property type="match status" value="1"/>
</dbReference>
<dbReference type="Proteomes" id="UP000799421">
    <property type="component" value="Unassembled WGS sequence"/>
</dbReference>
<dbReference type="OrthoDB" id="10248475at2759"/>
<comment type="cofactor">
    <cofactor evidence="4">
        <name>Zn(2+)</name>
        <dbReference type="ChEBI" id="CHEBI:29105"/>
    </cofactor>
    <text evidence="4">Binds 1 zinc ion per subunit.</text>
</comment>
<comment type="similarity">
    <text evidence="1 5">Belongs to the beta-class carbonic anhydrase family.</text>
</comment>
<keyword evidence="5" id="KW-0456">Lyase</keyword>
<evidence type="ECO:0000256" key="4">
    <source>
        <dbReference type="PIRSR" id="PIRSR601765-1"/>
    </source>
</evidence>
<feature type="binding site" evidence="4">
    <location>
        <position position="90"/>
    </location>
    <ligand>
        <name>Zn(2+)</name>
        <dbReference type="ChEBI" id="CHEBI:29105"/>
    </ligand>
</feature>
<dbReference type="AlphaFoldDB" id="A0A6A7C6Z0"/>
<keyword evidence="2 4" id="KW-0479">Metal-binding</keyword>
<dbReference type="PANTHER" id="PTHR43175:SF3">
    <property type="entry name" value="CARBON DISULFIDE HYDROLASE"/>
    <property type="match status" value="1"/>
</dbReference>
<name>A0A6A7C6Z0_9PEZI</name>
<comment type="function">
    <text evidence="5">Reversible hydration of carbon dioxide.</text>
</comment>
<organism evidence="6 7">
    <name type="scientific">Piedraia hortae CBS 480.64</name>
    <dbReference type="NCBI Taxonomy" id="1314780"/>
    <lineage>
        <taxon>Eukaryota</taxon>
        <taxon>Fungi</taxon>
        <taxon>Dikarya</taxon>
        <taxon>Ascomycota</taxon>
        <taxon>Pezizomycotina</taxon>
        <taxon>Dothideomycetes</taxon>
        <taxon>Dothideomycetidae</taxon>
        <taxon>Capnodiales</taxon>
        <taxon>Piedraiaceae</taxon>
        <taxon>Piedraia</taxon>
    </lineage>
</organism>
<keyword evidence="7" id="KW-1185">Reference proteome</keyword>
<keyword evidence="3 4" id="KW-0862">Zinc</keyword>